<reference evidence="2" key="1">
    <citation type="submission" date="2021-08" db="EMBL/GenBank/DDBJ databases">
        <title>WGS assembly of Ceratopteris richardii.</title>
        <authorList>
            <person name="Marchant D.B."/>
            <person name="Chen G."/>
            <person name="Jenkins J."/>
            <person name="Shu S."/>
            <person name="Leebens-Mack J."/>
            <person name="Grimwood J."/>
            <person name="Schmutz J."/>
            <person name="Soltis P."/>
            <person name="Soltis D."/>
            <person name="Chen Z.-H."/>
        </authorList>
    </citation>
    <scope>NUCLEOTIDE SEQUENCE</scope>
    <source>
        <strain evidence="2">Whitten #5841</strain>
        <tissue evidence="2">Leaf</tissue>
    </source>
</reference>
<sequence length="160" mass="16565">MGSPVPMLCPGALSLRGTDIPSGACILTLKQTSRRCGKQSRKSIMNALPTDAVSGAAALAVVSISAGALFFINQDRLGKASPEKVKCEACDGSGLCPTCKGEGFQLKNLSPEAVERARANAKDAATRYTAGLAKKWSYCTTCSGSRSCQACDGKGRLSTL</sequence>
<comment type="caution">
    <text evidence="2">The sequence shown here is derived from an EMBL/GenBank/DDBJ whole genome shotgun (WGS) entry which is preliminary data.</text>
</comment>
<accession>A0A8T2QH54</accession>
<dbReference type="PANTHER" id="PTHR37230:SF1">
    <property type="entry name" value="OS06G0731300 PROTEIN"/>
    <property type="match status" value="1"/>
</dbReference>
<dbReference type="EMBL" id="CM035440">
    <property type="protein sequence ID" value="KAH7282895.1"/>
    <property type="molecule type" value="Genomic_DNA"/>
</dbReference>
<name>A0A8T2QH54_CERRI</name>
<keyword evidence="3" id="KW-1185">Reference proteome</keyword>
<proteinExistence type="predicted"/>
<evidence type="ECO:0000313" key="2">
    <source>
        <dbReference type="EMBL" id="KAH7282895.1"/>
    </source>
</evidence>
<organism evidence="2 3">
    <name type="scientific">Ceratopteris richardii</name>
    <name type="common">Triangle waterfern</name>
    <dbReference type="NCBI Taxonomy" id="49495"/>
    <lineage>
        <taxon>Eukaryota</taxon>
        <taxon>Viridiplantae</taxon>
        <taxon>Streptophyta</taxon>
        <taxon>Embryophyta</taxon>
        <taxon>Tracheophyta</taxon>
        <taxon>Polypodiopsida</taxon>
        <taxon>Polypodiidae</taxon>
        <taxon>Polypodiales</taxon>
        <taxon>Pteridineae</taxon>
        <taxon>Pteridaceae</taxon>
        <taxon>Parkerioideae</taxon>
        <taxon>Ceratopteris</taxon>
    </lineage>
</organism>
<evidence type="ECO:0000259" key="1">
    <source>
        <dbReference type="Pfam" id="PF25433"/>
    </source>
</evidence>
<protein>
    <recommendedName>
        <fullName evidence="1">DUF7895 domain-containing protein</fullName>
    </recommendedName>
</protein>
<dbReference type="PANTHER" id="PTHR37230">
    <property type="entry name" value="OS06G0731300 PROTEIN"/>
    <property type="match status" value="1"/>
</dbReference>
<evidence type="ECO:0000313" key="3">
    <source>
        <dbReference type="Proteomes" id="UP000825935"/>
    </source>
</evidence>
<dbReference type="AlphaFoldDB" id="A0A8T2QH54"/>
<dbReference type="Pfam" id="PF25433">
    <property type="entry name" value="DUF7895"/>
    <property type="match status" value="1"/>
</dbReference>
<feature type="domain" description="DUF7895" evidence="1">
    <location>
        <begin position="84"/>
        <end position="156"/>
    </location>
</feature>
<gene>
    <name evidence="2" type="ORF">KP509_35G051900</name>
</gene>
<dbReference type="Proteomes" id="UP000825935">
    <property type="component" value="Chromosome 35"/>
</dbReference>
<dbReference type="InterPro" id="IPR057217">
    <property type="entry name" value="DUF7895"/>
</dbReference>
<dbReference type="OrthoDB" id="1933346at2759"/>